<dbReference type="KEGG" id="agi:FSB73_19495"/>
<gene>
    <name evidence="1" type="ORF">FSB73_19495</name>
</gene>
<organism evidence="1 2">
    <name type="scientific">Arachidicoccus ginsenosidivorans</name>
    <dbReference type="NCBI Taxonomy" id="496057"/>
    <lineage>
        <taxon>Bacteria</taxon>
        <taxon>Pseudomonadati</taxon>
        <taxon>Bacteroidota</taxon>
        <taxon>Chitinophagia</taxon>
        <taxon>Chitinophagales</taxon>
        <taxon>Chitinophagaceae</taxon>
        <taxon>Arachidicoccus</taxon>
    </lineage>
</organism>
<dbReference type="SUPFAM" id="SSF56935">
    <property type="entry name" value="Porins"/>
    <property type="match status" value="1"/>
</dbReference>
<evidence type="ECO:0000313" key="2">
    <source>
        <dbReference type="Proteomes" id="UP000321291"/>
    </source>
</evidence>
<dbReference type="OrthoDB" id="606930at2"/>
<proteinExistence type="predicted"/>
<evidence type="ECO:0000313" key="1">
    <source>
        <dbReference type="EMBL" id="QEC73518.1"/>
    </source>
</evidence>
<protein>
    <submittedName>
        <fullName evidence="1">Plug domain-containing protein</fullName>
    </submittedName>
</protein>
<sequence length="104" mass="11470">MNGDTLEFNADAFHLDPNAVAEDLLRKLPGVVVWGDGTITVHGREVSRVLVNGKPFFGGDTKVATQNLPKKAVEKVQVYQQSKNKDNPLDSITEVNIQLKKAKR</sequence>
<accession>A0A5B8VTP5</accession>
<dbReference type="AlphaFoldDB" id="A0A5B8VTP5"/>
<dbReference type="Proteomes" id="UP000321291">
    <property type="component" value="Chromosome"/>
</dbReference>
<dbReference type="EMBL" id="CP042434">
    <property type="protein sequence ID" value="QEC73518.1"/>
    <property type="molecule type" value="Genomic_DNA"/>
</dbReference>
<dbReference type="RefSeq" id="WP_146786056.1">
    <property type="nucleotide sequence ID" value="NZ_CP042434.1"/>
</dbReference>
<reference evidence="1 2" key="1">
    <citation type="journal article" date="2017" name="Int. J. Syst. Evol. Microbiol.">
        <title>Arachidicoccus ginsenosidivorans sp. nov., with ginsenoside-converting activity isolated from ginseng cultivating soil.</title>
        <authorList>
            <person name="Siddiqi M.Z."/>
            <person name="Aslam Z."/>
            <person name="Im W.T."/>
        </authorList>
    </citation>
    <scope>NUCLEOTIDE SEQUENCE [LARGE SCALE GENOMIC DNA]</scope>
    <source>
        <strain evidence="1 2">Gsoil 809</strain>
    </source>
</reference>
<name>A0A5B8VTP5_9BACT</name>
<keyword evidence="2" id="KW-1185">Reference proteome</keyword>